<sequence length="172" mass="18952">AVAVVWRGARVWVANVGDSRCVISSLSRKLVFASADHKPDLASERARVEASGGEVRSKVCGPDGWTVHRIFVQGQDYPGLAMSRSLGDQSVKHLGVIATPEIYELDVDLAEQPFVLLASDGIWEFIMSENVVNAVGRRLQRDGAASAVQWLQEEARRQWKLEEGQYCDDITA</sequence>
<keyword evidence="5" id="KW-1185">Reference proteome</keyword>
<dbReference type="SMART" id="SM00332">
    <property type="entry name" value="PP2Cc"/>
    <property type="match status" value="1"/>
</dbReference>
<dbReference type="SUPFAM" id="SSF81606">
    <property type="entry name" value="PP2C-like"/>
    <property type="match status" value="1"/>
</dbReference>
<organism evidence="2 4">
    <name type="scientific">Polarella glacialis</name>
    <name type="common">Dinoflagellate</name>
    <dbReference type="NCBI Taxonomy" id="89957"/>
    <lineage>
        <taxon>Eukaryota</taxon>
        <taxon>Sar</taxon>
        <taxon>Alveolata</taxon>
        <taxon>Dinophyceae</taxon>
        <taxon>Suessiales</taxon>
        <taxon>Suessiaceae</taxon>
        <taxon>Polarella</taxon>
    </lineage>
</organism>
<evidence type="ECO:0000313" key="5">
    <source>
        <dbReference type="Proteomes" id="UP000654075"/>
    </source>
</evidence>
<dbReference type="PROSITE" id="PS51746">
    <property type="entry name" value="PPM_2"/>
    <property type="match status" value="1"/>
</dbReference>
<gene>
    <name evidence="3" type="ORF">PGLA1383_LOCUS56021</name>
    <name evidence="2" type="ORF">PGLA2088_LOCUS1571</name>
</gene>
<dbReference type="OrthoDB" id="10264738at2759"/>
<dbReference type="InterPro" id="IPR015655">
    <property type="entry name" value="PP2C"/>
</dbReference>
<dbReference type="EMBL" id="CAJNNW010001224">
    <property type="protein sequence ID" value="CAE8636129.1"/>
    <property type="molecule type" value="Genomic_DNA"/>
</dbReference>
<accession>A0A813HDX1</accession>
<dbReference type="Proteomes" id="UP000654075">
    <property type="component" value="Unassembled WGS sequence"/>
</dbReference>
<feature type="non-terminal residue" evidence="2">
    <location>
        <position position="1"/>
    </location>
</feature>
<dbReference type="AlphaFoldDB" id="A0A813HDX1"/>
<dbReference type="Pfam" id="PF00481">
    <property type="entry name" value="PP2C"/>
    <property type="match status" value="1"/>
</dbReference>
<dbReference type="EMBL" id="CAJNNV010032883">
    <property type="protein sequence ID" value="CAE8641351.1"/>
    <property type="molecule type" value="Genomic_DNA"/>
</dbReference>
<dbReference type="Gene3D" id="3.60.40.10">
    <property type="entry name" value="PPM-type phosphatase domain"/>
    <property type="match status" value="1"/>
</dbReference>
<reference evidence="2" key="1">
    <citation type="submission" date="2021-02" db="EMBL/GenBank/DDBJ databases">
        <authorList>
            <person name="Dougan E. K."/>
            <person name="Rhodes N."/>
            <person name="Thang M."/>
            <person name="Chan C."/>
        </authorList>
    </citation>
    <scope>NUCLEOTIDE SEQUENCE</scope>
</reference>
<feature type="domain" description="PPM-type phosphatase" evidence="1">
    <location>
        <begin position="1"/>
        <end position="172"/>
    </location>
</feature>
<evidence type="ECO:0000259" key="1">
    <source>
        <dbReference type="PROSITE" id="PS51746"/>
    </source>
</evidence>
<dbReference type="Proteomes" id="UP000626109">
    <property type="component" value="Unassembled WGS sequence"/>
</dbReference>
<feature type="non-terminal residue" evidence="2">
    <location>
        <position position="172"/>
    </location>
</feature>
<evidence type="ECO:0000313" key="3">
    <source>
        <dbReference type="EMBL" id="CAE8641351.1"/>
    </source>
</evidence>
<dbReference type="InterPro" id="IPR036457">
    <property type="entry name" value="PPM-type-like_dom_sf"/>
</dbReference>
<dbReference type="InterPro" id="IPR001932">
    <property type="entry name" value="PPM-type_phosphatase-like_dom"/>
</dbReference>
<dbReference type="GO" id="GO:0004722">
    <property type="term" value="F:protein serine/threonine phosphatase activity"/>
    <property type="evidence" value="ECO:0007669"/>
    <property type="project" value="InterPro"/>
</dbReference>
<evidence type="ECO:0000313" key="4">
    <source>
        <dbReference type="Proteomes" id="UP000626109"/>
    </source>
</evidence>
<name>A0A813HDX1_POLGL</name>
<dbReference type="CDD" id="cd00143">
    <property type="entry name" value="PP2Cc"/>
    <property type="match status" value="1"/>
</dbReference>
<dbReference type="PANTHER" id="PTHR47992">
    <property type="entry name" value="PROTEIN PHOSPHATASE"/>
    <property type="match status" value="1"/>
</dbReference>
<protein>
    <recommendedName>
        <fullName evidence="1">PPM-type phosphatase domain-containing protein</fullName>
    </recommendedName>
</protein>
<dbReference type="OMA" id="EPEITHY"/>
<comment type="caution">
    <text evidence="2">The sequence shown here is derived from an EMBL/GenBank/DDBJ whole genome shotgun (WGS) entry which is preliminary data.</text>
</comment>
<evidence type="ECO:0000313" key="2">
    <source>
        <dbReference type="EMBL" id="CAE8636129.1"/>
    </source>
</evidence>
<proteinExistence type="predicted"/>